<feature type="domain" description="N-acetyltransferase" evidence="1">
    <location>
        <begin position="8"/>
        <end position="172"/>
    </location>
</feature>
<dbReference type="SUPFAM" id="SSF55729">
    <property type="entry name" value="Acyl-CoA N-acyltransferases (Nat)"/>
    <property type="match status" value="1"/>
</dbReference>
<evidence type="ECO:0000313" key="3">
    <source>
        <dbReference type="Proteomes" id="UP000664132"/>
    </source>
</evidence>
<dbReference type="OrthoDB" id="4072826at2759"/>
<dbReference type="Pfam" id="PF13302">
    <property type="entry name" value="Acetyltransf_3"/>
    <property type="match status" value="1"/>
</dbReference>
<dbReference type="PANTHER" id="PTHR43792:SF1">
    <property type="entry name" value="N-ACETYLTRANSFERASE DOMAIN-CONTAINING PROTEIN"/>
    <property type="match status" value="1"/>
</dbReference>
<accession>A0A8H7TA75</accession>
<dbReference type="EMBL" id="JAFJYH010000144">
    <property type="protein sequence ID" value="KAG4417844.1"/>
    <property type="molecule type" value="Genomic_DNA"/>
</dbReference>
<proteinExistence type="predicted"/>
<dbReference type="PANTHER" id="PTHR43792">
    <property type="entry name" value="GNAT FAMILY, PUTATIVE (AFU_ORTHOLOGUE AFUA_3G00765)-RELATED-RELATED"/>
    <property type="match status" value="1"/>
</dbReference>
<protein>
    <recommendedName>
        <fullName evidence="1">N-acetyltransferase domain-containing protein</fullName>
    </recommendedName>
</protein>
<organism evidence="2 3">
    <name type="scientific">Cadophora malorum</name>
    <dbReference type="NCBI Taxonomy" id="108018"/>
    <lineage>
        <taxon>Eukaryota</taxon>
        <taxon>Fungi</taxon>
        <taxon>Dikarya</taxon>
        <taxon>Ascomycota</taxon>
        <taxon>Pezizomycotina</taxon>
        <taxon>Leotiomycetes</taxon>
        <taxon>Helotiales</taxon>
        <taxon>Ploettnerulaceae</taxon>
        <taxon>Cadophora</taxon>
    </lineage>
</organism>
<evidence type="ECO:0000313" key="2">
    <source>
        <dbReference type="EMBL" id="KAG4417844.1"/>
    </source>
</evidence>
<comment type="caution">
    <text evidence="2">The sequence shown here is derived from an EMBL/GenBank/DDBJ whole genome shotgun (WGS) entry which is preliminary data.</text>
</comment>
<dbReference type="InterPro" id="IPR051531">
    <property type="entry name" value="N-acetyltransferase"/>
</dbReference>
<reference evidence="2" key="1">
    <citation type="submission" date="2021-02" db="EMBL/GenBank/DDBJ databases">
        <title>Genome sequence Cadophora malorum strain M34.</title>
        <authorList>
            <person name="Stefanovic E."/>
            <person name="Vu D."/>
            <person name="Scully C."/>
            <person name="Dijksterhuis J."/>
            <person name="Roader J."/>
            <person name="Houbraken J."/>
        </authorList>
    </citation>
    <scope>NUCLEOTIDE SEQUENCE</scope>
    <source>
        <strain evidence="2">M34</strain>
    </source>
</reference>
<keyword evidence="3" id="KW-1185">Reference proteome</keyword>
<dbReference type="InterPro" id="IPR016181">
    <property type="entry name" value="Acyl_CoA_acyltransferase"/>
</dbReference>
<name>A0A8H7TA75_9HELO</name>
<sequence length="205" mass="23276">MYAAESSRLWLQPLNLEYHLQDYFEIMSSSGSMLWSGAPHKTIEETRLLMLDSFPTPEKPWNRRWAIMLKPSASSKSMSMSANGTDANAQVNSKTLAEQPKIIGIVGTPRKGELAYKINPEYWGKGYMSETLTMFLKMFWESEENKDFTRLEAGADPENIGSVRVLEKAGFQKGELVKDFHVRAVNEGGGKMSDMQFFYLERPGK</sequence>
<gene>
    <name evidence="2" type="ORF">IFR04_009052</name>
</gene>
<dbReference type="Gene3D" id="3.40.630.30">
    <property type="match status" value="1"/>
</dbReference>
<dbReference type="Proteomes" id="UP000664132">
    <property type="component" value="Unassembled WGS sequence"/>
</dbReference>
<dbReference type="AlphaFoldDB" id="A0A8H7TA75"/>
<dbReference type="GO" id="GO:0016747">
    <property type="term" value="F:acyltransferase activity, transferring groups other than amino-acyl groups"/>
    <property type="evidence" value="ECO:0007669"/>
    <property type="project" value="InterPro"/>
</dbReference>
<dbReference type="InterPro" id="IPR000182">
    <property type="entry name" value="GNAT_dom"/>
</dbReference>
<evidence type="ECO:0000259" key="1">
    <source>
        <dbReference type="Pfam" id="PF13302"/>
    </source>
</evidence>